<dbReference type="EMBL" id="DVIU01000117">
    <property type="protein sequence ID" value="HIS36121.1"/>
    <property type="molecule type" value="Genomic_DNA"/>
</dbReference>
<keyword evidence="2" id="KW-0436">Ligase</keyword>
<evidence type="ECO:0000256" key="2">
    <source>
        <dbReference type="ARBA" id="ARBA00022598"/>
    </source>
</evidence>
<dbReference type="GO" id="GO:0006631">
    <property type="term" value="P:fatty acid metabolic process"/>
    <property type="evidence" value="ECO:0007669"/>
    <property type="project" value="TreeGrafter"/>
</dbReference>
<dbReference type="InterPro" id="IPR054545">
    <property type="entry name" value="ApeI-like"/>
</dbReference>
<reference evidence="6" key="2">
    <citation type="journal article" date="2021" name="PeerJ">
        <title>Extensive microbial diversity within the chicken gut microbiome revealed by metagenomics and culture.</title>
        <authorList>
            <person name="Gilroy R."/>
            <person name="Ravi A."/>
            <person name="Getino M."/>
            <person name="Pursley I."/>
            <person name="Horton D.L."/>
            <person name="Alikhan N.F."/>
            <person name="Baker D."/>
            <person name="Gharbi K."/>
            <person name="Hall N."/>
            <person name="Watson M."/>
            <person name="Adriaenssens E.M."/>
            <person name="Foster-Nyarko E."/>
            <person name="Jarju S."/>
            <person name="Secka A."/>
            <person name="Antonio M."/>
            <person name="Oren A."/>
            <person name="Chaudhuri R.R."/>
            <person name="La Ragione R."/>
            <person name="Hildebrand F."/>
            <person name="Pallen M.J."/>
        </authorList>
    </citation>
    <scope>NUCLEOTIDE SEQUENCE</scope>
    <source>
        <strain evidence="6">6276</strain>
    </source>
</reference>
<evidence type="ECO:0000313" key="6">
    <source>
        <dbReference type="EMBL" id="HIS36121.1"/>
    </source>
</evidence>
<evidence type="ECO:0000313" key="7">
    <source>
        <dbReference type="Proteomes" id="UP000823928"/>
    </source>
</evidence>
<sequence length="513" mass="58569">MILEKFFTQKYDTQTLFINPDVTFGEFKKFVLGQKKEFENSDIENVVLLCESYFDFAVNFFAAVFARKNIYLLTDKTRLNQLVFEYILPDEPIAGEGVFEGEYDPHGIMINLFTSGSTGTPKNIGKTLYNLEVEAQATIDEFALSDKTVIASTTSSAHSYGVAFNFILPFYGNYKINQKKIEFPEQFDINGEYILISTPSFMEKLAKYDFVFENAPEKIFLAGAKLKDETYSYFAKFSDVIDIYGSTETGNIACKRGGEKFTLINGVCVEPAVDGRIVVMSDFFPAGEMILNDIIEKVSDREFVLKKRTDRLVKIQEKRISLDELENNLCKHEAVGDCHCFMYDEKLCCAVVCHDVAKEPQDFKKFLGRYSEILPKKWRILDEIPKTASGKIDSAKLRKIFGSNLSMPFVFSRRADSSGAEIELLFRRNSNFLRGHFDITPVLPGVVQLYYARFFAEDVFGIELPYDEVKKVKFSNIMKPEIKITLKLINKEKSVEFTYLADDSIFSSGIFVK</sequence>
<dbReference type="Pfam" id="PF00501">
    <property type="entry name" value="AMP-binding"/>
    <property type="match status" value="1"/>
</dbReference>
<evidence type="ECO:0000256" key="1">
    <source>
        <dbReference type="ARBA" id="ARBA00006432"/>
    </source>
</evidence>
<dbReference type="Pfam" id="PF22818">
    <property type="entry name" value="ApeI-like"/>
    <property type="match status" value="1"/>
</dbReference>
<dbReference type="Gene3D" id="3.30.300.30">
    <property type="match status" value="1"/>
</dbReference>
<evidence type="ECO:0000259" key="4">
    <source>
        <dbReference type="Pfam" id="PF13193"/>
    </source>
</evidence>
<dbReference type="Gene3D" id="3.10.129.10">
    <property type="entry name" value="Hotdog Thioesterase"/>
    <property type="match status" value="1"/>
</dbReference>
<dbReference type="InterPro" id="IPR045851">
    <property type="entry name" value="AMP-bd_C_sf"/>
</dbReference>
<feature type="domain" description="AMP-binding enzyme C-terminal" evidence="4">
    <location>
        <begin position="324"/>
        <end position="391"/>
    </location>
</feature>
<protein>
    <submittedName>
        <fullName evidence="6">Acyl-CoA synthetase</fullName>
    </submittedName>
</protein>
<comment type="caution">
    <text evidence="6">The sequence shown here is derived from an EMBL/GenBank/DDBJ whole genome shotgun (WGS) entry which is preliminary data.</text>
</comment>
<dbReference type="Gene3D" id="3.40.50.12780">
    <property type="entry name" value="N-terminal domain of ligase-like"/>
    <property type="match status" value="1"/>
</dbReference>
<name>A0A9D1EYK8_9BACT</name>
<dbReference type="InterPro" id="IPR000873">
    <property type="entry name" value="AMP-dep_synth/lig_dom"/>
</dbReference>
<gene>
    <name evidence="6" type="ORF">IAC10_05765</name>
</gene>
<evidence type="ECO:0000259" key="3">
    <source>
        <dbReference type="Pfam" id="PF00501"/>
    </source>
</evidence>
<reference evidence="6" key="1">
    <citation type="submission" date="2020-10" db="EMBL/GenBank/DDBJ databases">
        <authorList>
            <person name="Gilroy R."/>
        </authorList>
    </citation>
    <scope>NUCLEOTIDE SEQUENCE</scope>
    <source>
        <strain evidence="6">6276</strain>
    </source>
</reference>
<dbReference type="AlphaFoldDB" id="A0A9D1EYK8"/>
<accession>A0A9D1EYK8</accession>
<dbReference type="InterPro" id="IPR025110">
    <property type="entry name" value="AMP-bd_C"/>
</dbReference>
<feature type="domain" description="AMP-dependent synthetase/ligase" evidence="3">
    <location>
        <begin position="103"/>
        <end position="255"/>
    </location>
</feature>
<dbReference type="Proteomes" id="UP000823928">
    <property type="component" value="Unassembled WGS sequence"/>
</dbReference>
<dbReference type="Pfam" id="PF13193">
    <property type="entry name" value="AMP-binding_C"/>
    <property type="match status" value="1"/>
</dbReference>
<organism evidence="6 7">
    <name type="scientific">Candidatus Scatousia excrementigallinarum</name>
    <dbReference type="NCBI Taxonomy" id="2840935"/>
    <lineage>
        <taxon>Bacteria</taxon>
        <taxon>Candidatus Scatousia</taxon>
    </lineage>
</organism>
<feature type="domain" description="ApeI dehydratase-like" evidence="5">
    <location>
        <begin position="416"/>
        <end position="509"/>
    </location>
</feature>
<proteinExistence type="inferred from homology"/>
<comment type="similarity">
    <text evidence="1">Belongs to the ATP-dependent AMP-binding enzyme family.</text>
</comment>
<dbReference type="SUPFAM" id="SSF56801">
    <property type="entry name" value="Acetyl-CoA synthetase-like"/>
    <property type="match status" value="1"/>
</dbReference>
<dbReference type="GO" id="GO:0031956">
    <property type="term" value="F:medium-chain fatty acid-CoA ligase activity"/>
    <property type="evidence" value="ECO:0007669"/>
    <property type="project" value="TreeGrafter"/>
</dbReference>
<dbReference type="PANTHER" id="PTHR43201">
    <property type="entry name" value="ACYL-COA SYNTHETASE"/>
    <property type="match status" value="1"/>
</dbReference>
<dbReference type="PANTHER" id="PTHR43201:SF5">
    <property type="entry name" value="MEDIUM-CHAIN ACYL-COA LIGASE ACSF2, MITOCHONDRIAL"/>
    <property type="match status" value="1"/>
</dbReference>
<evidence type="ECO:0000259" key="5">
    <source>
        <dbReference type="Pfam" id="PF22818"/>
    </source>
</evidence>
<dbReference type="InterPro" id="IPR042099">
    <property type="entry name" value="ANL_N_sf"/>
</dbReference>